<dbReference type="Proteomes" id="UP000536624">
    <property type="component" value="Unassembled WGS sequence"/>
</dbReference>
<dbReference type="EMBL" id="JAALLH010000001">
    <property type="protein sequence ID" value="NIY64161.1"/>
    <property type="molecule type" value="Genomic_DNA"/>
</dbReference>
<dbReference type="Pfam" id="PF00550">
    <property type="entry name" value="PP-binding"/>
    <property type="match status" value="1"/>
</dbReference>
<dbReference type="AlphaFoldDB" id="A0A7X6AWE8"/>
<feature type="domain" description="Carrier" evidence="1">
    <location>
        <begin position="1"/>
        <end position="79"/>
    </location>
</feature>
<accession>A0A7X6AWE8</accession>
<gene>
    <name evidence="2" type="ORF">SMALB_2117</name>
</gene>
<organism evidence="2 3">
    <name type="scientific">Streptomyces malaysiensis</name>
    <dbReference type="NCBI Taxonomy" id="92644"/>
    <lineage>
        <taxon>Bacteria</taxon>
        <taxon>Bacillati</taxon>
        <taxon>Actinomycetota</taxon>
        <taxon>Actinomycetes</taxon>
        <taxon>Kitasatosporales</taxon>
        <taxon>Streptomycetaceae</taxon>
        <taxon>Streptomyces</taxon>
        <taxon>Streptomyces violaceusniger group</taxon>
    </lineage>
</organism>
<evidence type="ECO:0000313" key="2">
    <source>
        <dbReference type="EMBL" id="NIY64161.1"/>
    </source>
</evidence>
<comment type="caution">
    <text evidence="2">The sequence shown here is derived from an EMBL/GenBank/DDBJ whole genome shotgun (WGS) entry which is preliminary data.</text>
</comment>
<dbReference type="PROSITE" id="PS50075">
    <property type="entry name" value="CARRIER"/>
    <property type="match status" value="1"/>
</dbReference>
<proteinExistence type="predicted"/>
<dbReference type="RefSeq" id="WP_167500775.1">
    <property type="nucleotide sequence ID" value="NZ_JAALLH010000001.1"/>
</dbReference>
<evidence type="ECO:0000313" key="3">
    <source>
        <dbReference type="Proteomes" id="UP000536624"/>
    </source>
</evidence>
<name>A0A7X6AWE8_STRMQ</name>
<evidence type="ECO:0000259" key="1">
    <source>
        <dbReference type="PROSITE" id="PS50075"/>
    </source>
</evidence>
<dbReference type="InterPro" id="IPR036736">
    <property type="entry name" value="ACP-like_sf"/>
</dbReference>
<dbReference type="SUPFAM" id="SSF47336">
    <property type="entry name" value="ACP-like"/>
    <property type="match status" value="1"/>
</dbReference>
<sequence length="83" mass="9312">MDRCEVTDIVRARVGELLGDTQGIGDLDILSHHGLNSLLSVELTLRIEEDFDIIFEDDELNFENFETLKSIIDLVAGKENVHG</sequence>
<dbReference type="InterPro" id="IPR009081">
    <property type="entry name" value="PP-bd_ACP"/>
</dbReference>
<reference evidence="2 3" key="1">
    <citation type="submission" date="2020-02" db="EMBL/GenBank/DDBJ databases">
        <title>Streptomyces malaysiensis DSM14702 (JHCC583434, PFL_A843) Genome sequencing and assembly.</title>
        <authorList>
            <person name="Samborskyy M."/>
        </authorList>
    </citation>
    <scope>NUCLEOTIDE SEQUENCE [LARGE SCALE GENOMIC DNA]</scope>
    <source>
        <strain evidence="2 3">DSM 14702</strain>
    </source>
</reference>
<dbReference type="Gene3D" id="1.10.1200.10">
    <property type="entry name" value="ACP-like"/>
    <property type="match status" value="1"/>
</dbReference>
<protein>
    <submittedName>
        <fullName evidence="2">Acyl carrier protein</fullName>
    </submittedName>
</protein>